<evidence type="ECO:0000256" key="1">
    <source>
        <dbReference type="SAM" id="MobiDB-lite"/>
    </source>
</evidence>
<sequence length="140" mass="15121">MDNGAAGMDANSEFEAGPSFVVEDSAAAPNAPSSSTRVEEAWTPWSVKASDGRRYTVEPAHGSDPTKSGGVLIPEGGFIETQFKKKPQARPCNPQVEELMVALVEDWPRIGTSLGGIFRCFREQRRLRQQGSDGSDNNPP</sequence>
<feature type="region of interest" description="Disordered" evidence="1">
    <location>
        <begin position="1"/>
        <end position="41"/>
    </location>
</feature>
<organism evidence="2 3">
    <name type="scientific">Porphyridium purpureum</name>
    <name type="common">Red alga</name>
    <name type="synonym">Porphyridium cruentum</name>
    <dbReference type="NCBI Taxonomy" id="35688"/>
    <lineage>
        <taxon>Eukaryota</taxon>
        <taxon>Rhodophyta</taxon>
        <taxon>Bangiophyceae</taxon>
        <taxon>Porphyridiales</taxon>
        <taxon>Porphyridiaceae</taxon>
        <taxon>Porphyridium</taxon>
    </lineage>
</organism>
<dbReference type="EMBL" id="VRMN01000002">
    <property type="protein sequence ID" value="KAA8496653.1"/>
    <property type="molecule type" value="Genomic_DNA"/>
</dbReference>
<comment type="caution">
    <text evidence="2">The sequence shown here is derived from an EMBL/GenBank/DDBJ whole genome shotgun (WGS) entry which is preliminary data.</text>
</comment>
<feature type="region of interest" description="Disordered" evidence="1">
    <location>
        <begin position="53"/>
        <end position="74"/>
    </location>
</feature>
<evidence type="ECO:0000313" key="2">
    <source>
        <dbReference type="EMBL" id="KAA8496653.1"/>
    </source>
</evidence>
<dbReference type="Proteomes" id="UP000324585">
    <property type="component" value="Unassembled WGS sequence"/>
</dbReference>
<dbReference type="AlphaFoldDB" id="A0A5J4Z1A3"/>
<protein>
    <submittedName>
        <fullName evidence="2">Uncharacterized protein</fullName>
    </submittedName>
</protein>
<keyword evidence="3" id="KW-1185">Reference proteome</keyword>
<proteinExistence type="predicted"/>
<feature type="compositionally biased region" description="Low complexity" evidence="1">
    <location>
        <begin position="25"/>
        <end position="35"/>
    </location>
</feature>
<name>A0A5J4Z1A3_PORPP</name>
<evidence type="ECO:0000313" key="3">
    <source>
        <dbReference type="Proteomes" id="UP000324585"/>
    </source>
</evidence>
<accession>A0A5J4Z1A3</accession>
<reference evidence="3" key="1">
    <citation type="journal article" date="2019" name="Nat. Commun.">
        <title>Expansion of phycobilisome linker gene families in mesophilic red algae.</title>
        <authorList>
            <person name="Lee J."/>
            <person name="Kim D."/>
            <person name="Bhattacharya D."/>
            <person name="Yoon H.S."/>
        </authorList>
    </citation>
    <scope>NUCLEOTIDE SEQUENCE [LARGE SCALE GENOMIC DNA]</scope>
    <source>
        <strain evidence="3">CCMP 1328</strain>
    </source>
</reference>
<gene>
    <name evidence="2" type="ORF">FVE85_0382</name>
</gene>